<evidence type="ECO:0000313" key="2">
    <source>
        <dbReference type="Proteomes" id="UP000298030"/>
    </source>
</evidence>
<dbReference type="Proteomes" id="UP000298030">
    <property type="component" value="Unassembled WGS sequence"/>
</dbReference>
<keyword evidence="2" id="KW-1185">Reference proteome</keyword>
<accession>A0A4Y7S971</accession>
<sequence>MSLTPGRRIVRGPGGNSNTCQWEVRPPHGSSIDRSCFKELKIVDTFLPCTCSAPVPSSTPVSNPQTDPDRITLWSAASPTVSQTLHVTGKGMKTASGRRRTGRNALIRRRTTNNGAIRIARRLDLRTGSLKALEGQGFEVRDCSVLRTRHCAAIGGHEFTPVHQLHQFRRPFCKCWSFHRKVHPPSLNISILATLTDFTSRSICSGLGGRSPLIVSPHSRTFVNLHTFEEVEAMVMHVEHPNDTCTSAPNYLSSRNSSWVRVALLHNVINIGSGGQDRDASLSAKTSLKGLADEGARFWMTGIGGIMGWSRYCRADAGFSFPWVAEDGWIVLK</sequence>
<organism evidence="1 2">
    <name type="scientific">Coprinellus micaceus</name>
    <name type="common">Glistening ink-cap mushroom</name>
    <name type="synonym">Coprinus micaceus</name>
    <dbReference type="NCBI Taxonomy" id="71717"/>
    <lineage>
        <taxon>Eukaryota</taxon>
        <taxon>Fungi</taxon>
        <taxon>Dikarya</taxon>
        <taxon>Basidiomycota</taxon>
        <taxon>Agaricomycotina</taxon>
        <taxon>Agaricomycetes</taxon>
        <taxon>Agaricomycetidae</taxon>
        <taxon>Agaricales</taxon>
        <taxon>Agaricineae</taxon>
        <taxon>Psathyrellaceae</taxon>
        <taxon>Coprinellus</taxon>
    </lineage>
</organism>
<reference evidence="1 2" key="1">
    <citation type="journal article" date="2019" name="Nat. Ecol. Evol.">
        <title>Megaphylogeny resolves global patterns of mushroom evolution.</title>
        <authorList>
            <person name="Varga T."/>
            <person name="Krizsan K."/>
            <person name="Foldi C."/>
            <person name="Dima B."/>
            <person name="Sanchez-Garcia M."/>
            <person name="Sanchez-Ramirez S."/>
            <person name="Szollosi G.J."/>
            <person name="Szarkandi J.G."/>
            <person name="Papp V."/>
            <person name="Albert L."/>
            <person name="Andreopoulos W."/>
            <person name="Angelini C."/>
            <person name="Antonin V."/>
            <person name="Barry K.W."/>
            <person name="Bougher N.L."/>
            <person name="Buchanan P."/>
            <person name="Buyck B."/>
            <person name="Bense V."/>
            <person name="Catcheside P."/>
            <person name="Chovatia M."/>
            <person name="Cooper J."/>
            <person name="Damon W."/>
            <person name="Desjardin D."/>
            <person name="Finy P."/>
            <person name="Geml J."/>
            <person name="Haridas S."/>
            <person name="Hughes K."/>
            <person name="Justo A."/>
            <person name="Karasinski D."/>
            <person name="Kautmanova I."/>
            <person name="Kiss B."/>
            <person name="Kocsube S."/>
            <person name="Kotiranta H."/>
            <person name="LaButti K.M."/>
            <person name="Lechner B.E."/>
            <person name="Liimatainen K."/>
            <person name="Lipzen A."/>
            <person name="Lukacs Z."/>
            <person name="Mihaltcheva S."/>
            <person name="Morgado L.N."/>
            <person name="Niskanen T."/>
            <person name="Noordeloos M.E."/>
            <person name="Ohm R.A."/>
            <person name="Ortiz-Santana B."/>
            <person name="Ovrebo C."/>
            <person name="Racz N."/>
            <person name="Riley R."/>
            <person name="Savchenko A."/>
            <person name="Shiryaev A."/>
            <person name="Soop K."/>
            <person name="Spirin V."/>
            <person name="Szebenyi C."/>
            <person name="Tomsovsky M."/>
            <person name="Tulloss R.E."/>
            <person name="Uehling J."/>
            <person name="Grigoriev I.V."/>
            <person name="Vagvolgyi C."/>
            <person name="Papp T."/>
            <person name="Martin F.M."/>
            <person name="Miettinen O."/>
            <person name="Hibbett D.S."/>
            <person name="Nagy L.G."/>
        </authorList>
    </citation>
    <scope>NUCLEOTIDE SEQUENCE [LARGE SCALE GENOMIC DNA]</scope>
    <source>
        <strain evidence="1 2">FP101781</strain>
    </source>
</reference>
<evidence type="ECO:0000313" key="1">
    <source>
        <dbReference type="EMBL" id="TEB17861.1"/>
    </source>
</evidence>
<name>A0A4Y7S971_COPMI</name>
<dbReference type="AlphaFoldDB" id="A0A4Y7S971"/>
<proteinExistence type="predicted"/>
<protein>
    <submittedName>
        <fullName evidence="1">Uncharacterized protein</fullName>
    </submittedName>
</protein>
<comment type="caution">
    <text evidence="1">The sequence shown here is derived from an EMBL/GenBank/DDBJ whole genome shotgun (WGS) entry which is preliminary data.</text>
</comment>
<gene>
    <name evidence="1" type="ORF">FA13DRAFT_1781814</name>
</gene>
<dbReference type="EMBL" id="QPFP01000295">
    <property type="protein sequence ID" value="TEB17861.1"/>
    <property type="molecule type" value="Genomic_DNA"/>
</dbReference>